<dbReference type="CDD" id="cd06170">
    <property type="entry name" value="LuxR_C_like"/>
    <property type="match status" value="1"/>
</dbReference>
<feature type="domain" description="HTH luxR-type" evidence="4">
    <location>
        <begin position="5"/>
        <end position="70"/>
    </location>
</feature>
<dbReference type="PRINTS" id="PR00038">
    <property type="entry name" value="HTHLUXR"/>
</dbReference>
<dbReference type="PROSITE" id="PS50043">
    <property type="entry name" value="HTH_LUXR_2"/>
    <property type="match status" value="1"/>
</dbReference>
<reference evidence="5 6" key="1">
    <citation type="journal article" date="2019" name="Int. J. Syst. Evol. Microbiol.">
        <title>The Global Catalogue of Microorganisms (GCM) 10K type strain sequencing project: providing services to taxonomists for standard genome sequencing and annotation.</title>
        <authorList>
            <consortium name="The Broad Institute Genomics Platform"/>
            <consortium name="The Broad Institute Genome Sequencing Center for Infectious Disease"/>
            <person name="Wu L."/>
            <person name="Ma J."/>
        </authorList>
    </citation>
    <scope>NUCLEOTIDE SEQUENCE [LARGE SCALE GENOMIC DNA]</scope>
    <source>
        <strain evidence="5 6">JCM 15896</strain>
    </source>
</reference>
<keyword evidence="1" id="KW-0805">Transcription regulation</keyword>
<dbReference type="PANTHER" id="PTHR44688:SF16">
    <property type="entry name" value="DNA-BINDING TRANSCRIPTIONAL ACTIVATOR DEVR_DOSR"/>
    <property type="match status" value="1"/>
</dbReference>
<evidence type="ECO:0000256" key="2">
    <source>
        <dbReference type="ARBA" id="ARBA00023125"/>
    </source>
</evidence>
<sequence>MENSTESLQNKLSKREAQVANKVCSGLSNRSIADQLFISERTVKFHCTNIFKKMAVRNRKMLKAILPQHYKPI</sequence>
<evidence type="ECO:0000256" key="1">
    <source>
        <dbReference type="ARBA" id="ARBA00023015"/>
    </source>
</evidence>
<evidence type="ECO:0000259" key="4">
    <source>
        <dbReference type="PROSITE" id="PS50043"/>
    </source>
</evidence>
<name>A0ABN1LST8_9ALTE</name>
<gene>
    <name evidence="5" type="ORF">GCM10009114_34540</name>
</gene>
<evidence type="ECO:0000256" key="3">
    <source>
        <dbReference type="ARBA" id="ARBA00023163"/>
    </source>
</evidence>
<protein>
    <recommendedName>
        <fullName evidence="4">HTH luxR-type domain-containing protein</fullName>
    </recommendedName>
</protein>
<dbReference type="EMBL" id="BAAAFD010000014">
    <property type="protein sequence ID" value="GAA0859786.1"/>
    <property type="molecule type" value="Genomic_DNA"/>
</dbReference>
<dbReference type="InterPro" id="IPR016032">
    <property type="entry name" value="Sig_transdc_resp-reg_C-effctor"/>
</dbReference>
<keyword evidence="6" id="KW-1185">Reference proteome</keyword>
<dbReference type="Proteomes" id="UP001500359">
    <property type="component" value="Unassembled WGS sequence"/>
</dbReference>
<dbReference type="InterPro" id="IPR036388">
    <property type="entry name" value="WH-like_DNA-bd_sf"/>
</dbReference>
<keyword evidence="2" id="KW-0238">DNA-binding</keyword>
<accession>A0ABN1LST8</accession>
<comment type="caution">
    <text evidence="5">The sequence shown here is derived from an EMBL/GenBank/DDBJ whole genome shotgun (WGS) entry which is preliminary data.</text>
</comment>
<dbReference type="InterPro" id="IPR000792">
    <property type="entry name" value="Tscrpt_reg_LuxR_C"/>
</dbReference>
<dbReference type="SUPFAM" id="SSF46894">
    <property type="entry name" value="C-terminal effector domain of the bipartite response regulators"/>
    <property type="match status" value="1"/>
</dbReference>
<proteinExistence type="predicted"/>
<dbReference type="SMART" id="SM00421">
    <property type="entry name" value="HTH_LUXR"/>
    <property type="match status" value="1"/>
</dbReference>
<dbReference type="PANTHER" id="PTHR44688">
    <property type="entry name" value="DNA-BINDING TRANSCRIPTIONAL ACTIVATOR DEVR_DOSR"/>
    <property type="match status" value="1"/>
</dbReference>
<dbReference type="Pfam" id="PF00196">
    <property type="entry name" value="GerE"/>
    <property type="match status" value="1"/>
</dbReference>
<keyword evidence="3" id="KW-0804">Transcription</keyword>
<dbReference type="Gene3D" id="1.10.10.10">
    <property type="entry name" value="Winged helix-like DNA-binding domain superfamily/Winged helix DNA-binding domain"/>
    <property type="match status" value="1"/>
</dbReference>
<evidence type="ECO:0000313" key="6">
    <source>
        <dbReference type="Proteomes" id="UP001500359"/>
    </source>
</evidence>
<organism evidence="5 6">
    <name type="scientific">Aliiglaciecola litoralis</name>
    <dbReference type="NCBI Taxonomy" id="582857"/>
    <lineage>
        <taxon>Bacteria</taxon>
        <taxon>Pseudomonadati</taxon>
        <taxon>Pseudomonadota</taxon>
        <taxon>Gammaproteobacteria</taxon>
        <taxon>Alteromonadales</taxon>
        <taxon>Alteromonadaceae</taxon>
        <taxon>Aliiglaciecola</taxon>
    </lineage>
</organism>
<evidence type="ECO:0000313" key="5">
    <source>
        <dbReference type="EMBL" id="GAA0859786.1"/>
    </source>
</evidence>
<dbReference type="PROSITE" id="PS00622">
    <property type="entry name" value="HTH_LUXR_1"/>
    <property type="match status" value="1"/>
</dbReference>
<dbReference type="RefSeq" id="WP_343862256.1">
    <property type="nucleotide sequence ID" value="NZ_BAAAFD010000014.1"/>
</dbReference>